<evidence type="ECO:0000313" key="2">
    <source>
        <dbReference type="EMBL" id="AER26653.1"/>
    </source>
</evidence>
<gene>
    <name evidence="2" type="primary">orf459</name>
    <name evidence="2" type="ORF">PSOM_06</name>
</gene>
<geneLocation type="mitochondrion" evidence="2"/>
<dbReference type="RefSeq" id="YP_004935029.1">
    <property type="nucleotide sequence ID" value="NC_016187.1"/>
</dbReference>
<proteinExistence type="predicted"/>
<feature type="compositionally biased region" description="Low complexity" evidence="1">
    <location>
        <begin position="288"/>
        <end position="304"/>
    </location>
</feature>
<feature type="region of interest" description="Disordered" evidence="1">
    <location>
        <begin position="254"/>
        <end position="304"/>
    </location>
</feature>
<dbReference type="EMBL" id="JN696111">
    <property type="protein sequence ID" value="AER26653.1"/>
    <property type="molecule type" value="Genomic_DNA"/>
</dbReference>
<reference evidence="2" key="1">
    <citation type="journal article" date="2012" name="FEMS Microbiol. Lett.">
        <title>Complete mitochondrial genome of compactin-producing fungus Penicillium solitum and comparative analysis of Trichocomaceae mitochondrial genomes.</title>
        <authorList>
            <person name="Eldarov M.A."/>
            <person name="Mardanov A.V."/>
            <person name="Beletsky A.V."/>
            <person name="Dzhavakhiya V.V."/>
            <person name="Ravin N.V."/>
            <person name="Skryabin K.G."/>
        </authorList>
    </citation>
    <scope>NUCLEOTIDE SEQUENCE</scope>
    <source>
        <strain evidence="2">20-01</strain>
    </source>
</reference>
<protein>
    <submittedName>
        <fullName evidence="2">Uncharacterized protein orf459</fullName>
    </submittedName>
</protein>
<organism evidence="2">
    <name type="scientific">Penicillium solitum</name>
    <dbReference type="NCBI Taxonomy" id="60172"/>
    <lineage>
        <taxon>Eukaryota</taxon>
        <taxon>Fungi</taxon>
        <taxon>Dikarya</taxon>
        <taxon>Ascomycota</taxon>
        <taxon>Pezizomycotina</taxon>
        <taxon>Eurotiomycetes</taxon>
        <taxon>Eurotiomycetidae</taxon>
        <taxon>Eurotiales</taxon>
        <taxon>Aspergillaceae</taxon>
        <taxon>Penicillium</taxon>
    </lineage>
</organism>
<evidence type="ECO:0000256" key="1">
    <source>
        <dbReference type="SAM" id="MobiDB-lite"/>
    </source>
</evidence>
<accession>G8I2R3</accession>
<name>G8I2R3_9EURO</name>
<dbReference type="AlphaFoldDB" id="G8I2R3"/>
<sequence>MILFNLQKITVRNCKLTSSITIPIIYKREVNSRSLSPKSPTIAQGAIDPNISNISTESHEISQETVDTALGYISDNNSTNQLTVRLKRKSYDSLSNSEENILTKKAKLSHENDNENNNDNTSINNSIELSHDNDNTSVIDSIELDTSVPGEITNTQLSEVATNTTNSLAETAYQLETQMNNLASYLISKESQEAEAYRLIDDIESAITLFEDYRGGLSAKVEQIEQNMSAQSLNIINTYINDSEVNEEIPILDNNSESTRSDSWDNNSEENNLNDTFEPNILDDEQNNWENNSEFNNLDNDPNNLNNNFEPNILDNNFRPNILDNNFRPDIFNSLEDNFDISSDGSSIFNEIIENVGMEPLDNGVLINQVTYSDQIRADDIIYNNYIIHMRGIDNIDYRMVYCDIVECLDNLDLLIAEYQALEATERAILPLVDGLFNTAHEVVREQISSILEVLSHLL</sequence>
<dbReference type="GeneID" id="11341240"/>
<keyword evidence="2" id="KW-0496">Mitochondrion</keyword>
<feature type="compositionally biased region" description="Low complexity" evidence="1">
    <location>
        <begin position="264"/>
        <end position="275"/>
    </location>
</feature>